<evidence type="ECO:0000313" key="5">
    <source>
        <dbReference type="Proteomes" id="UP000078200"/>
    </source>
</evidence>
<dbReference type="SUPFAM" id="SSF47095">
    <property type="entry name" value="HMG-box"/>
    <property type="match status" value="1"/>
</dbReference>
<dbReference type="InterPro" id="IPR036910">
    <property type="entry name" value="HMG_box_dom_sf"/>
</dbReference>
<evidence type="ECO:0000256" key="1">
    <source>
        <dbReference type="PROSITE-ProRule" id="PRU00267"/>
    </source>
</evidence>
<evidence type="ECO:0000313" key="4">
    <source>
        <dbReference type="EnsemblMetazoa" id="GAUT000271-PA"/>
    </source>
</evidence>
<proteinExistence type="predicted"/>
<dbReference type="AlphaFoldDB" id="A0A1A9UCW2"/>
<feature type="region of interest" description="Disordered" evidence="2">
    <location>
        <begin position="94"/>
        <end position="121"/>
    </location>
</feature>
<dbReference type="CDD" id="cd00084">
    <property type="entry name" value="HMG-box_SF"/>
    <property type="match status" value="1"/>
</dbReference>
<keyword evidence="5" id="KW-1185">Reference proteome</keyword>
<organism evidence="4 5">
    <name type="scientific">Glossina austeni</name>
    <name type="common">Savannah tsetse fly</name>
    <dbReference type="NCBI Taxonomy" id="7395"/>
    <lineage>
        <taxon>Eukaryota</taxon>
        <taxon>Metazoa</taxon>
        <taxon>Ecdysozoa</taxon>
        <taxon>Arthropoda</taxon>
        <taxon>Hexapoda</taxon>
        <taxon>Insecta</taxon>
        <taxon>Pterygota</taxon>
        <taxon>Neoptera</taxon>
        <taxon>Endopterygota</taxon>
        <taxon>Diptera</taxon>
        <taxon>Brachycera</taxon>
        <taxon>Muscomorpha</taxon>
        <taxon>Hippoboscoidea</taxon>
        <taxon>Glossinidae</taxon>
        <taxon>Glossina</taxon>
    </lineage>
</organism>
<dbReference type="PROSITE" id="PS50118">
    <property type="entry name" value="HMG_BOX_2"/>
    <property type="match status" value="1"/>
</dbReference>
<reference evidence="4" key="1">
    <citation type="submission" date="2020-05" db="UniProtKB">
        <authorList>
            <consortium name="EnsemblMetazoa"/>
        </authorList>
    </citation>
    <scope>IDENTIFICATION</scope>
    <source>
        <strain evidence="4">TTRI</strain>
    </source>
</reference>
<evidence type="ECO:0000259" key="3">
    <source>
        <dbReference type="PROSITE" id="PS50118"/>
    </source>
</evidence>
<dbReference type="Pfam" id="PF00505">
    <property type="entry name" value="HMG_box"/>
    <property type="match status" value="1"/>
</dbReference>
<keyword evidence="1" id="KW-0539">Nucleus</keyword>
<dbReference type="GO" id="GO:0003677">
    <property type="term" value="F:DNA binding"/>
    <property type="evidence" value="ECO:0007669"/>
    <property type="project" value="UniProtKB-UniRule"/>
</dbReference>
<sequence length="121" mass="14192">MAENNDLINIGCVVKCESKSSTESSCWKKEIYENSTARTSFFVFLYEYRQRLKLSCKKLRQPEICRRAGKKWRGMDDCAKQPYIIWARKNREKTRCASKPKSKGSVRKKRAARCPRKRSCA</sequence>
<accession>A0A1A9UCW2</accession>
<dbReference type="GO" id="GO:0005634">
    <property type="term" value="C:nucleus"/>
    <property type="evidence" value="ECO:0007669"/>
    <property type="project" value="UniProtKB-UniRule"/>
</dbReference>
<dbReference type="VEuPathDB" id="VectorBase:GAUT000271"/>
<name>A0A1A9UCW2_GLOAU</name>
<dbReference type="SMART" id="SM00398">
    <property type="entry name" value="HMG"/>
    <property type="match status" value="1"/>
</dbReference>
<dbReference type="Proteomes" id="UP000078200">
    <property type="component" value="Unassembled WGS sequence"/>
</dbReference>
<dbReference type="Gene3D" id="1.10.30.10">
    <property type="entry name" value="High mobility group box domain"/>
    <property type="match status" value="1"/>
</dbReference>
<dbReference type="InterPro" id="IPR009071">
    <property type="entry name" value="HMG_box_dom"/>
</dbReference>
<keyword evidence="1" id="KW-0238">DNA-binding</keyword>
<feature type="domain" description="HMG box" evidence="3">
    <location>
        <begin position="34"/>
        <end position="93"/>
    </location>
</feature>
<protein>
    <recommendedName>
        <fullName evidence="3">HMG box domain-containing protein</fullName>
    </recommendedName>
</protein>
<evidence type="ECO:0000256" key="2">
    <source>
        <dbReference type="SAM" id="MobiDB-lite"/>
    </source>
</evidence>
<dbReference type="EnsemblMetazoa" id="GAUT000271-RA">
    <property type="protein sequence ID" value="GAUT000271-PA"/>
    <property type="gene ID" value="GAUT000271"/>
</dbReference>
<feature type="DNA-binding region" description="HMG box" evidence="1">
    <location>
        <begin position="34"/>
        <end position="93"/>
    </location>
</feature>